<comment type="catalytic activity">
    <reaction evidence="14">
        <text>a 1,N(6)-etheno-2'-deoxyadenosine in single-stranded DNA + 2-oxoglutarate + O2 + H2O = a 2'-deoxyadenosine in single-stranded DNA + glyoxal + succinate + CO2</text>
        <dbReference type="Rhea" id="RHEA:70459"/>
        <dbReference type="Rhea" id="RHEA-COMP:17896"/>
        <dbReference type="Rhea" id="RHEA-COMP:17904"/>
        <dbReference type="ChEBI" id="CHEBI:15377"/>
        <dbReference type="ChEBI" id="CHEBI:15379"/>
        <dbReference type="ChEBI" id="CHEBI:16526"/>
        <dbReference type="ChEBI" id="CHEBI:16810"/>
        <dbReference type="ChEBI" id="CHEBI:30031"/>
        <dbReference type="ChEBI" id="CHEBI:34779"/>
        <dbReference type="ChEBI" id="CHEBI:90615"/>
        <dbReference type="ChEBI" id="CHEBI:189583"/>
    </reaction>
    <physiologicalReaction direction="left-to-right" evidence="14">
        <dbReference type="Rhea" id="RHEA:70460"/>
    </physiologicalReaction>
</comment>
<dbReference type="InterPro" id="IPR005123">
    <property type="entry name" value="Oxoglu/Fe-dep_dioxygenase_dom"/>
</dbReference>
<dbReference type="InterPro" id="IPR037151">
    <property type="entry name" value="AlkB-like_sf"/>
</dbReference>
<evidence type="ECO:0000256" key="3">
    <source>
        <dbReference type="ARBA" id="ARBA00004642"/>
    </source>
</evidence>
<feature type="binding site" evidence="27">
    <location>
        <position position="201"/>
    </location>
    <ligand>
        <name>2-oxoglutarate</name>
        <dbReference type="ChEBI" id="CHEBI:16810"/>
    </ligand>
</feature>
<feature type="binding site" evidence="27">
    <location>
        <position position="203"/>
    </location>
    <ligand>
        <name>2-oxoglutarate</name>
        <dbReference type="ChEBI" id="CHEBI:16810"/>
    </ligand>
</feature>
<feature type="binding site" evidence="27">
    <location>
        <position position="122"/>
    </location>
    <ligand>
        <name>2-oxoglutarate</name>
        <dbReference type="ChEBI" id="CHEBI:16810"/>
    </ligand>
</feature>
<dbReference type="KEGG" id="clec:106663582"/>
<evidence type="ECO:0000256" key="26">
    <source>
        <dbReference type="ARBA" id="ARBA00081727"/>
    </source>
</evidence>
<comment type="catalytic activity">
    <reaction evidence="15">
        <text>an N(3)-methyl-2'-deoxycytidine in double-stranded DNA + 2-oxoglutarate + O2 = a 2'-deoxycytidine in double-stranded DNA + formaldehyde + succinate + CO2 + H(+)</text>
        <dbReference type="Rhea" id="RHEA:70439"/>
        <dbReference type="Rhea" id="RHEA-COMP:14237"/>
        <dbReference type="Rhea" id="RHEA-COMP:17070"/>
        <dbReference type="ChEBI" id="CHEBI:15378"/>
        <dbReference type="ChEBI" id="CHEBI:15379"/>
        <dbReference type="ChEBI" id="CHEBI:16526"/>
        <dbReference type="ChEBI" id="CHEBI:16810"/>
        <dbReference type="ChEBI" id="CHEBI:16842"/>
        <dbReference type="ChEBI" id="CHEBI:30031"/>
        <dbReference type="ChEBI" id="CHEBI:85452"/>
        <dbReference type="ChEBI" id="CHEBI:139075"/>
    </reaction>
    <physiologicalReaction direction="left-to-right" evidence="15">
        <dbReference type="Rhea" id="RHEA:70440"/>
    </physiologicalReaction>
</comment>
<evidence type="ECO:0000256" key="25">
    <source>
        <dbReference type="ARBA" id="ARBA00077989"/>
    </source>
</evidence>
<protein>
    <recommendedName>
        <fullName evidence="24">DNA oxidative demethylase ALKBH2</fullName>
        <ecNumber evidence="23">1.14.11.33</ecNumber>
    </recommendedName>
    <alternativeName>
        <fullName evidence="25">Alkylated DNA repair protein alkB homolog 2</fullName>
    </alternativeName>
    <alternativeName>
        <fullName evidence="26">Alpha-ketoglutarate-dependent dioxygenase alkB homolog 2</fullName>
    </alternativeName>
</protein>
<comment type="catalytic activity">
    <reaction evidence="21">
        <text>a methylated nucleobase within DNA + 2-oxoglutarate + O2 = a nucleobase within DNA + formaldehyde + succinate + CO2</text>
        <dbReference type="Rhea" id="RHEA:30299"/>
        <dbReference type="Rhea" id="RHEA-COMP:12192"/>
        <dbReference type="Rhea" id="RHEA-COMP:12193"/>
        <dbReference type="ChEBI" id="CHEBI:15379"/>
        <dbReference type="ChEBI" id="CHEBI:16526"/>
        <dbReference type="ChEBI" id="CHEBI:16810"/>
        <dbReference type="ChEBI" id="CHEBI:16842"/>
        <dbReference type="ChEBI" id="CHEBI:30031"/>
        <dbReference type="ChEBI" id="CHEBI:32875"/>
        <dbReference type="ChEBI" id="CHEBI:64428"/>
        <dbReference type="EC" id="1.14.11.33"/>
    </reaction>
    <physiologicalReaction direction="left-to-right" evidence="21">
        <dbReference type="Rhea" id="RHEA:30300"/>
    </physiologicalReaction>
</comment>
<comment type="catalytic activity">
    <reaction evidence="18">
        <text>a 3,N(4)-etheno-2'-deoxycytidine in single-stranded DNA + 2-oxoglutarate + O2 + H2O = a 2'-deoxycytidine in single-stranded DNA + glyoxal + succinate + CO2</text>
        <dbReference type="Rhea" id="RHEA:70471"/>
        <dbReference type="Rhea" id="RHEA-COMP:12846"/>
        <dbReference type="Rhea" id="RHEA-COMP:17906"/>
        <dbReference type="ChEBI" id="CHEBI:15377"/>
        <dbReference type="ChEBI" id="CHEBI:15379"/>
        <dbReference type="ChEBI" id="CHEBI:16526"/>
        <dbReference type="ChEBI" id="CHEBI:16810"/>
        <dbReference type="ChEBI" id="CHEBI:30031"/>
        <dbReference type="ChEBI" id="CHEBI:34779"/>
        <dbReference type="ChEBI" id="CHEBI:85452"/>
        <dbReference type="ChEBI" id="CHEBI:189585"/>
    </reaction>
    <physiologicalReaction direction="left-to-right" evidence="18">
        <dbReference type="Rhea" id="RHEA:70472"/>
    </physiologicalReaction>
</comment>
<feature type="domain" description="Fe2OG dioxygenase" evidence="28">
    <location>
        <begin position="103"/>
        <end position="206"/>
    </location>
</feature>
<dbReference type="GO" id="GO:0051747">
    <property type="term" value="F:cytosine C-5 DNA demethylase activity"/>
    <property type="evidence" value="ECO:0007669"/>
    <property type="project" value="TreeGrafter"/>
</dbReference>
<evidence type="ECO:0000256" key="16">
    <source>
        <dbReference type="ARBA" id="ARBA00051434"/>
    </source>
</evidence>
<proteinExistence type="predicted"/>
<evidence type="ECO:0000256" key="12">
    <source>
        <dbReference type="ARBA" id="ARBA00051010"/>
    </source>
</evidence>
<comment type="subunit">
    <text evidence="22">Interacts with PCNA homotrimer; this interaction is enhanced during the S-phase of the cell cycle. Interacts with nucleolar proteins NCL, UBTF and NPM1. Interacts with XRCC5-XRCC6 heterodimer.</text>
</comment>
<evidence type="ECO:0000256" key="2">
    <source>
        <dbReference type="ARBA" id="ARBA00004604"/>
    </source>
</evidence>
<evidence type="ECO:0000256" key="17">
    <source>
        <dbReference type="ARBA" id="ARBA00051755"/>
    </source>
</evidence>
<reference evidence="29" key="1">
    <citation type="submission" date="2022-01" db="UniProtKB">
        <authorList>
            <consortium name="EnsemblMetazoa"/>
        </authorList>
    </citation>
    <scope>IDENTIFICATION</scope>
</reference>
<comment type="catalytic activity">
    <reaction evidence="17">
        <text>a 1,N(2)-etheno-2'-deoxyguanosine in double-stranded DNA + 2-oxoglutarate + O2 + H2O = a 2'-deoxyguanosine in double-stranded DNA + glyoxal + succinate + CO2</text>
        <dbReference type="Rhea" id="RHEA:70487"/>
        <dbReference type="Rhea" id="RHEA-COMP:17910"/>
        <dbReference type="Rhea" id="RHEA-COMP:17912"/>
        <dbReference type="ChEBI" id="CHEBI:15377"/>
        <dbReference type="ChEBI" id="CHEBI:15379"/>
        <dbReference type="ChEBI" id="CHEBI:16526"/>
        <dbReference type="ChEBI" id="CHEBI:16810"/>
        <dbReference type="ChEBI" id="CHEBI:30031"/>
        <dbReference type="ChEBI" id="CHEBI:34779"/>
        <dbReference type="ChEBI" id="CHEBI:85445"/>
        <dbReference type="ChEBI" id="CHEBI:189586"/>
    </reaction>
    <physiologicalReaction direction="left-to-right" evidence="17">
        <dbReference type="Rhea" id="RHEA:70488"/>
    </physiologicalReaction>
</comment>
<keyword evidence="4" id="KW-0479">Metal-binding</keyword>
<evidence type="ECO:0000256" key="27">
    <source>
        <dbReference type="PIRSR" id="PIRSR632852-1"/>
    </source>
</evidence>
<dbReference type="OMA" id="SEKVCIA"/>
<evidence type="ECO:0000313" key="30">
    <source>
        <dbReference type="Proteomes" id="UP000494040"/>
    </source>
</evidence>
<feature type="binding site" evidence="27">
    <location>
        <position position="112"/>
    </location>
    <ligand>
        <name>2-oxoglutarate</name>
        <dbReference type="ChEBI" id="CHEBI:16810"/>
    </ligand>
</feature>
<evidence type="ECO:0000256" key="10">
    <source>
        <dbReference type="ARBA" id="ARBA00023204"/>
    </source>
</evidence>
<comment type="catalytic activity">
    <reaction evidence="12">
        <text>an N(1)-methyl-2'-deoxyadenosine in single-stranded DNA + 2-oxoglutarate + O2 = a 2'-deoxyadenosine in single-stranded DNA + formaldehyde + succinate + CO2 + H(+)</text>
        <dbReference type="Rhea" id="RHEA:70447"/>
        <dbReference type="Rhea" id="RHEA-COMP:17895"/>
        <dbReference type="Rhea" id="RHEA-COMP:17896"/>
        <dbReference type="ChEBI" id="CHEBI:15378"/>
        <dbReference type="ChEBI" id="CHEBI:15379"/>
        <dbReference type="ChEBI" id="CHEBI:16526"/>
        <dbReference type="ChEBI" id="CHEBI:16810"/>
        <dbReference type="ChEBI" id="CHEBI:16842"/>
        <dbReference type="ChEBI" id="CHEBI:30031"/>
        <dbReference type="ChEBI" id="CHEBI:90615"/>
        <dbReference type="ChEBI" id="CHEBI:139096"/>
    </reaction>
    <physiologicalReaction direction="left-to-right" evidence="12">
        <dbReference type="Rhea" id="RHEA:70448"/>
    </physiologicalReaction>
</comment>
<dbReference type="SUPFAM" id="SSF51197">
    <property type="entry name" value="Clavaminate synthase-like"/>
    <property type="match status" value="1"/>
</dbReference>
<comment type="cofactor">
    <cofactor evidence="1">
        <name>Fe(2+)</name>
        <dbReference type="ChEBI" id="CHEBI:29033"/>
    </cofactor>
</comment>
<feature type="binding site" evidence="27">
    <location>
        <begin position="53"/>
        <end position="55"/>
    </location>
    <ligand>
        <name>substrate</name>
    </ligand>
</feature>
<keyword evidence="11" id="KW-0539">Nucleus</keyword>
<dbReference type="EC" id="1.14.11.33" evidence="23"/>
<feature type="binding site" evidence="27">
    <location>
        <position position="110"/>
    </location>
    <ligand>
        <name>2-oxoglutarate</name>
        <dbReference type="ChEBI" id="CHEBI:16810"/>
    </ligand>
</feature>
<dbReference type="Proteomes" id="UP000494040">
    <property type="component" value="Unassembled WGS sequence"/>
</dbReference>
<evidence type="ECO:0000256" key="11">
    <source>
        <dbReference type="ARBA" id="ARBA00023242"/>
    </source>
</evidence>
<dbReference type="GO" id="GO:0005654">
    <property type="term" value="C:nucleoplasm"/>
    <property type="evidence" value="ECO:0007669"/>
    <property type="project" value="UniProtKB-SubCell"/>
</dbReference>
<accession>A0A8I6RDN4</accession>
<dbReference type="GO" id="GO:0035516">
    <property type="term" value="F:broad specificity oxidative DNA demethylase activity"/>
    <property type="evidence" value="ECO:0007669"/>
    <property type="project" value="UniProtKB-EC"/>
</dbReference>
<comment type="catalytic activity">
    <reaction evidence="13">
        <text>an N(3)-methyl-2'-deoxycytidine in single-stranded DNA + 2-oxoglutarate + O2 = a 2'-deoxycytidine in single-stranded DNA + formaldehyde + succinate + CO2 + H(+)</text>
        <dbReference type="Rhea" id="RHEA:70435"/>
        <dbReference type="Rhea" id="RHEA-COMP:12846"/>
        <dbReference type="Rhea" id="RHEA-COMP:17894"/>
        <dbReference type="ChEBI" id="CHEBI:15378"/>
        <dbReference type="ChEBI" id="CHEBI:15379"/>
        <dbReference type="ChEBI" id="CHEBI:16526"/>
        <dbReference type="ChEBI" id="CHEBI:16810"/>
        <dbReference type="ChEBI" id="CHEBI:16842"/>
        <dbReference type="ChEBI" id="CHEBI:30031"/>
        <dbReference type="ChEBI" id="CHEBI:85452"/>
        <dbReference type="ChEBI" id="CHEBI:139075"/>
    </reaction>
    <physiologicalReaction direction="left-to-right" evidence="13">
        <dbReference type="Rhea" id="RHEA:70436"/>
    </physiologicalReaction>
</comment>
<evidence type="ECO:0000256" key="4">
    <source>
        <dbReference type="ARBA" id="ARBA00022723"/>
    </source>
</evidence>
<evidence type="ECO:0000256" key="6">
    <source>
        <dbReference type="ARBA" id="ARBA00022842"/>
    </source>
</evidence>
<evidence type="ECO:0000256" key="18">
    <source>
        <dbReference type="ARBA" id="ARBA00052597"/>
    </source>
</evidence>
<evidence type="ECO:0000256" key="13">
    <source>
        <dbReference type="ARBA" id="ARBA00051165"/>
    </source>
</evidence>
<sequence length="219" mass="25279">MGSSVNWEEIRGDDLNLSYCHHFLEPERATSLLKTLESELVYFSGDKAKIKIFGKWRDIPRQQVAFGDPGLTYTFSGLSVPALAWPKVLEDLRDEIYDRIGTYFNFVLVNRYRDGRDNIGEHRDDEKELNVNSGIASLSLGQARDFVLRHKDLKNKIRHVPPVKVILGHGSLLHMKHPTNSFWYHSLPPRKSLPGVRINLTFRSITRQKERPSLRKNSL</sequence>
<keyword evidence="8" id="KW-0560">Oxidoreductase</keyword>
<dbReference type="EnsemblMetazoa" id="XM_014388497.2">
    <property type="protein sequence ID" value="XP_014243983.1"/>
    <property type="gene ID" value="LOC106663582"/>
</dbReference>
<feature type="binding site" evidence="27">
    <location>
        <begin position="73"/>
        <end position="75"/>
    </location>
    <ligand>
        <name>substrate</name>
    </ligand>
</feature>
<evidence type="ECO:0000256" key="23">
    <source>
        <dbReference type="ARBA" id="ARBA00066725"/>
    </source>
</evidence>
<dbReference type="PROSITE" id="PS51471">
    <property type="entry name" value="FE2OG_OXY"/>
    <property type="match status" value="1"/>
</dbReference>
<evidence type="ECO:0000256" key="20">
    <source>
        <dbReference type="ARBA" id="ARBA00052800"/>
    </source>
</evidence>
<keyword evidence="5" id="KW-0227">DNA damage</keyword>
<feature type="binding site" evidence="27">
    <location>
        <position position="185"/>
    </location>
    <ligand>
        <name>2-oxoglutarate</name>
        <dbReference type="ChEBI" id="CHEBI:16810"/>
    </ligand>
</feature>
<evidence type="ECO:0000256" key="1">
    <source>
        <dbReference type="ARBA" id="ARBA00001954"/>
    </source>
</evidence>
<comment type="subcellular location">
    <subcellularLocation>
        <location evidence="2">Nucleus</location>
        <location evidence="2">Nucleolus</location>
    </subcellularLocation>
    <subcellularLocation>
        <location evidence="3">Nucleus</location>
        <location evidence="3">Nucleoplasm</location>
    </subcellularLocation>
</comment>
<dbReference type="Pfam" id="PF13532">
    <property type="entry name" value="2OG-FeII_Oxy_2"/>
    <property type="match status" value="1"/>
</dbReference>
<evidence type="ECO:0000256" key="24">
    <source>
        <dbReference type="ARBA" id="ARBA00072134"/>
    </source>
</evidence>
<evidence type="ECO:0000259" key="28">
    <source>
        <dbReference type="PROSITE" id="PS51471"/>
    </source>
</evidence>
<evidence type="ECO:0000256" key="7">
    <source>
        <dbReference type="ARBA" id="ARBA00022964"/>
    </source>
</evidence>
<comment type="catalytic activity">
    <reaction evidence="19">
        <text>a 1,N(6)-etheno-2'-deoxyadenosine in double-stranded DNA + 2-oxoglutarate + O2 + H2O = a 2'-deoxyadenosine in double-stranded DNA + glyoxal + succinate + CO2</text>
        <dbReference type="Rhea" id="RHEA:70463"/>
        <dbReference type="Rhea" id="RHEA-COMP:17897"/>
        <dbReference type="Rhea" id="RHEA-COMP:17903"/>
        <dbReference type="ChEBI" id="CHEBI:15377"/>
        <dbReference type="ChEBI" id="CHEBI:15379"/>
        <dbReference type="ChEBI" id="CHEBI:16526"/>
        <dbReference type="ChEBI" id="CHEBI:16810"/>
        <dbReference type="ChEBI" id="CHEBI:30031"/>
        <dbReference type="ChEBI" id="CHEBI:34779"/>
        <dbReference type="ChEBI" id="CHEBI:90615"/>
        <dbReference type="ChEBI" id="CHEBI:189583"/>
    </reaction>
    <physiologicalReaction direction="left-to-right" evidence="19">
        <dbReference type="Rhea" id="RHEA:70464"/>
    </physiologicalReaction>
</comment>
<dbReference type="InterPro" id="IPR032852">
    <property type="entry name" value="ALKBH2"/>
</dbReference>
<evidence type="ECO:0000313" key="29">
    <source>
        <dbReference type="EnsemblMetazoa" id="XP_014243983.1"/>
    </source>
</evidence>
<comment type="catalytic activity">
    <reaction evidence="16">
        <text>a 3,N(4)-etheno-2'-deoxycytidine in double-stranded DNA + 2-oxoglutarate + O2 + H2O = a 2'-deoxycytidine in double-stranded DNA + glyoxal + succinate + CO2</text>
        <dbReference type="Rhea" id="RHEA:70467"/>
        <dbReference type="Rhea" id="RHEA-COMP:17070"/>
        <dbReference type="Rhea" id="RHEA-COMP:17905"/>
        <dbReference type="ChEBI" id="CHEBI:15377"/>
        <dbReference type="ChEBI" id="CHEBI:15379"/>
        <dbReference type="ChEBI" id="CHEBI:16526"/>
        <dbReference type="ChEBI" id="CHEBI:16810"/>
        <dbReference type="ChEBI" id="CHEBI:30031"/>
        <dbReference type="ChEBI" id="CHEBI:34779"/>
        <dbReference type="ChEBI" id="CHEBI:85452"/>
        <dbReference type="ChEBI" id="CHEBI:189585"/>
    </reaction>
    <physiologicalReaction direction="left-to-right" evidence="16">
        <dbReference type="Rhea" id="RHEA:70468"/>
    </physiologicalReaction>
</comment>
<dbReference type="PANTHER" id="PTHR31573">
    <property type="entry name" value="ALPHA-KETOGLUTARATE-DEPENDENT DIOXYGENASE ALKB HOMOLOG 2"/>
    <property type="match status" value="1"/>
</dbReference>
<evidence type="ECO:0000256" key="22">
    <source>
        <dbReference type="ARBA" id="ARBA00062909"/>
    </source>
</evidence>
<organism evidence="29 30">
    <name type="scientific">Cimex lectularius</name>
    <name type="common">Bed bug</name>
    <name type="synonym">Acanthia lectularia</name>
    <dbReference type="NCBI Taxonomy" id="79782"/>
    <lineage>
        <taxon>Eukaryota</taxon>
        <taxon>Metazoa</taxon>
        <taxon>Ecdysozoa</taxon>
        <taxon>Arthropoda</taxon>
        <taxon>Hexapoda</taxon>
        <taxon>Insecta</taxon>
        <taxon>Pterygota</taxon>
        <taxon>Neoptera</taxon>
        <taxon>Paraneoptera</taxon>
        <taxon>Hemiptera</taxon>
        <taxon>Heteroptera</taxon>
        <taxon>Panheteroptera</taxon>
        <taxon>Cimicomorpha</taxon>
        <taxon>Cimicidae</taxon>
        <taxon>Cimex</taxon>
    </lineage>
</organism>
<keyword evidence="10" id="KW-0234">DNA repair</keyword>
<keyword evidence="6" id="KW-0460">Magnesium</keyword>
<dbReference type="Gene3D" id="2.60.120.590">
    <property type="entry name" value="Alpha-ketoglutarate-dependent dioxygenase AlkB-like"/>
    <property type="match status" value="1"/>
</dbReference>
<dbReference type="GO" id="GO:0005730">
    <property type="term" value="C:nucleolus"/>
    <property type="evidence" value="ECO:0007669"/>
    <property type="project" value="UniProtKB-SubCell"/>
</dbReference>
<dbReference type="OrthoDB" id="445341at2759"/>
<dbReference type="GO" id="GO:0008198">
    <property type="term" value="F:ferrous iron binding"/>
    <property type="evidence" value="ECO:0007669"/>
    <property type="project" value="TreeGrafter"/>
</dbReference>
<dbReference type="PANTHER" id="PTHR31573:SF1">
    <property type="entry name" value="DNA OXIDATIVE DEMETHYLASE ALKBH2"/>
    <property type="match status" value="1"/>
</dbReference>
<evidence type="ECO:0000256" key="19">
    <source>
        <dbReference type="ARBA" id="ARBA00052627"/>
    </source>
</evidence>
<evidence type="ECO:0000256" key="5">
    <source>
        <dbReference type="ARBA" id="ARBA00022763"/>
    </source>
</evidence>
<feature type="binding site" evidence="27">
    <location>
        <position position="125"/>
    </location>
    <ligand>
        <name>substrate</name>
    </ligand>
</feature>
<evidence type="ECO:0000256" key="14">
    <source>
        <dbReference type="ARBA" id="ARBA00051189"/>
    </source>
</evidence>
<evidence type="ECO:0000256" key="21">
    <source>
        <dbReference type="ARBA" id="ARBA00053025"/>
    </source>
</evidence>
<dbReference type="InterPro" id="IPR027450">
    <property type="entry name" value="AlkB-like"/>
</dbReference>
<comment type="catalytic activity">
    <reaction evidence="20">
        <text>an N(1)-methyl-2'-deoxyadenosine in double-stranded DNA + 2-oxoglutarate + O2 = a 2'-deoxyadenosine in double-stranded DNA + formaldehyde + succinate + CO2 + H(+)</text>
        <dbReference type="Rhea" id="RHEA:70443"/>
        <dbReference type="Rhea" id="RHEA-COMP:14236"/>
        <dbReference type="Rhea" id="RHEA-COMP:17897"/>
        <dbReference type="ChEBI" id="CHEBI:15378"/>
        <dbReference type="ChEBI" id="CHEBI:15379"/>
        <dbReference type="ChEBI" id="CHEBI:16526"/>
        <dbReference type="ChEBI" id="CHEBI:16810"/>
        <dbReference type="ChEBI" id="CHEBI:16842"/>
        <dbReference type="ChEBI" id="CHEBI:30031"/>
        <dbReference type="ChEBI" id="CHEBI:90615"/>
        <dbReference type="ChEBI" id="CHEBI:139096"/>
    </reaction>
    <physiologicalReaction direction="left-to-right" evidence="20">
        <dbReference type="Rhea" id="RHEA:70444"/>
    </physiologicalReaction>
</comment>
<keyword evidence="30" id="KW-1185">Reference proteome</keyword>
<feature type="binding site" evidence="27">
    <location>
        <position position="197"/>
    </location>
    <ligand>
        <name>2-oxoglutarate</name>
        <dbReference type="ChEBI" id="CHEBI:16810"/>
    </ligand>
</feature>
<dbReference type="FunFam" id="2.60.120.590:FF:000004">
    <property type="entry name" value="DNA oxidative demethylase ALKBH2"/>
    <property type="match status" value="1"/>
</dbReference>
<gene>
    <name evidence="29" type="primary">106663582</name>
</gene>
<evidence type="ECO:0000256" key="8">
    <source>
        <dbReference type="ARBA" id="ARBA00023002"/>
    </source>
</evidence>
<keyword evidence="9" id="KW-0408">Iron</keyword>
<dbReference type="AlphaFoldDB" id="A0A8I6RDN4"/>
<keyword evidence="7" id="KW-0223">Dioxygenase</keyword>
<dbReference type="GO" id="GO:0006307">
    <property type="term" value="P:DNA alkylation repair"/>
    <property type="evidence" value="ECO:0007669"/>
    <property type="project" value="TreeGrafter"/>
</dbReference>
<evidence type="ECO:0000256" key="15">
    <source>
        <dbReference type="ARBA" id="ARBA00051376"/>
    </source>
</evidence>
<name>A0A8I6RDN4_CIMLE</name>
<evidence type="ECO:0000256" key="9">
    <source>
        <dbReference type="ARBA" id="ARBA00023004"/>
    </source>
</evidence>